<evidence type="ECO:0000313" key="3">
    <source>
        <dbReference type="Proteomes" id="UP000030170"/>
    </source>
</evidence>
<name>A0A098TND4_9CYAN</name>
<dbReference type="Proteomes" id="UP000030170">
    <property type="component" value="Unassembled WGS sequence"/>
</dbReference>
<dbReference type="EMBL" id="JJML01000003">
    <property type="protein sequence ID" value="KGF73835.1"/>
    <property type="molecule type" value="Genomic_DNA"/>
</dbReference>
<comment type="caution">
    <text evidence="2">The sequence shown here is derived from an EMBL/GenBank/DDBJ whole genome shotgun (WGS) entry which is preliminary data.</text>
</comment>
<keyword evidence="3" id="KW-1185">Reference proteome</keyword>
<protein>
    <submittedName>
        <fullName evidence="2">Uncharacterized protein</fullName>
    </submittedName>
</protein>
<proteinExistence type="predicted"/>
<organism evidence="2 3">
    <name type="scientific">Neosynechococcus sphagnicola sy1</name>
    <dbReference type="NCBI Taxonomy" id="1497020"/>
    <lineage>
        <taxon>Bacteria</taxon>
        <taxon>Bacillati</taxon>
        <taxon>Cyanobacteriota</taxon>
        <taxon>Cyanophyceae</taxon>
        <taxon>Neosynechococcales</taxon>
        <taxon>Neosynechococcaceae</taxon>
        <taxon>Neosynechococcus</taxon>
    </lineage>
</organism>
<sequence>MRSGDPLCSSFPHAQEAGGVSVGNRNSAMAIRCAAPLELGQSGNHHGWVQMSRAIIAGNSNTLLEPETHSSLTEEYATPEL</sequence>
<reference evidence="2 3" key="1">
    <citation type="journal article" date="2014" name="Mol. Ecol.">
        <title>Evolution of Synechococcus.</title>
        <authorList>
            <person name="Dvorak P."/>
            <person name="Casamatta D."/>
            <person name="Hasler P."/>
            <person name="Poulickova A."/>
            <person name="Ondrej V."/>
            <person name="Sanges R."/>
        </authorList>
    </citation>
    <scope>NUCLEOTIDE SEQUENCE [LARGE SCALE GENOMIC DNA]</scope>
    <source>
        <strain evidence="2 3">CAUP A 1101</strain>
    </source>
</reference>
<dbReference type="AlphaFoldDB" id="A0A098TND4"/>
<dbReference type="STRING" id="1497020.DO97_10620"/>
<gene>
    <name evidence="2" type="ORF">DO97_10620</name>
</gene>
<feature type="region of interest" description="Disordered" evidence="1">
    <location>
        <begin position="1"/>
        <end position="22"/>
    </location>
</feature>
<evidence type="ECO:0000313" key="2">
    <source>
        <dbReference type="EMBL" id="KGF73835.1"/>
    </source>
</evidence>
<evidence type="ECO:0000256" key="1">
    <source>
        <dbReference type="SAM" id="MobiDB-lite"/>
    </source>
</evidence>
<accession>A0A098TND4</accession>